<protein>
    <submittedName>
        <fullName evidence="1">Uncharacterized protein</fullName>
    </submittedName>
</protein>
<proteinExistence type="predicted"/>
<comment type="caution">
    <text evidence="1">The sequence shown here is derived from an EMBL/GenBank/DDBJ whole genome shotgun (WGS) entry which is preliminary data.</text>
</comment>
<sequence length="84" mass="9434">MHQIGNAQIWATFLVRGQRGSQIDLRVKIYCQYPLTLLYKGISQMLAGHCFSNAAFLIGDGNNLAHITLPLSTNWSMVISQQLR</sequence>
<accession>A0A645JB20</accession>
<name>A0A645JB20_9ZZZZ</name>
<reference evidence="1" key="1">
    <citation type="submission" date="2019-08" db="EMBL/GenBank/DDBJ databases">
        <authorList>
            <person name="Kucharzyk K."/>
            <person name="Murdoch R.W."/>
            <person name="Higgins S."/>
            <person name="Loffler F."/>
        </authorList>
    </citation>
    <scope>NUCLEOTIDE SEQUENCE</scope>
</reference>
<dbReference type="EMBL" id="VSSQ01127357">
    <property type="protein sequence ID" value="MPN56703.1"/>
    <property type="molecule type" value="Genomic_DNA"/>
</dbReference>
<gene>
    <name evidence="1" type="ORF">SDC9_204394</name>
</gene>
<evidence type="ECO:0000313" key="1">
    <source>
        <dbReference type="EMBL" id="MPN56703.1"/>
    </source>
</evidence>
<organism evidence="1">
    <name type="scientific">bioreactor metagenome</name>
    <dbReference type="NCBI Taxonomy" id="1076179"/>
    <lineage>
        <taxon>unclassified sequences</taxon>
        <taxon>metagenomes</taxon>
        <taxon>ecological metagenomes</taxon>
    </lineage>
</organism>
<dbReference type="AlphaFoldDB" id="A0A645JB20"/>